<dbReference type="GO" id="GO:0005886">
    <property type="term" value="C:plasma membrane"/>
    <property type="evidence" value="ECO:0007669"/>
    <property type="project" value="UniProtKB-SubCell"/>
</dbReference>
<dbReference type="AlphaFoldDB" id="A0A7X9FR68"/>
<feature type="transmembrane region" description="Helical" evidence="6">
    <location>
        <begin position="286"/>
        <end position="309"/>
    </location>
</feature>
<dbReference type="Gene3D" id="2.120.10.30">
    <property type="entry name" value="TolB, C-terminal domain"/>
    <property type="match status" value="1"/>
</dbReference>
<name>A0A7X9FR68_9DELT</name>
<feature type="transmembrane region" description="Helical" evidence="6">
    <location>
        <begin position="65"/>
        <end position="82"/>
    </location>
</feature>
<feature type="transmembrane region" description="Helical" evidence="6">
    <location>
        <begin position="244"/>
        <end position="274"/>
    </location>
</feature>
<proteinExistence type="predicted"/>
<evidence type="ECO:0000256" key="5">
    <source>
        <dbReference type="ARBA" id="ARBA00023136"/>
    </source>
</evidence>
<sequence length="529" mass="58031">MDNLNLLSFVLDKVKYKNMHSNKSTNHVLHVIVSGLLTLILLFLVFTESSLSDLRDIFNNLNKSFLTAFVVCSLTALVLRAWRYKAMLEAMGVGDMPSLWKMLLVTGIRNAFVDFLPARLGELSYIYFLNRLGVRVSSGVSSFGLCIALDLLSLILVAAIFALFSIVFGTEIGLMVDLKVTQVILAFLLLSIMFILGAFLLVRLYLMFDYMSKIFEKFPRLNRAGAMLSTISTDLNQASGYRDLFYLLVLTVLLRVAKYAGLYFVALAVLGAWGIGAEALNPLASFAVFVLSEASASLPISGLMGFGIYEGVWSTLFSYACGGICEGLPATTIAFSVHLITQIIGYGMGIFCLLFIGAILFFNTGVNPKRLGVGLLLFFLLPFSSYGSSNEALYFDVSKSIKLEGKLAFSAIYEGHSRVYVLDFKDNVIQELGPKGVDLSYPSLSPDGKLLAVSIGPEAKRNIAVMTVGGEGFKVLGQSDLNSDNPAFSPDSSSVVFYREQRNNPKISNLFIGYPDRPEEVRQLTNLRG</sequence>
<dbReference type="Proteomes" id="UP000524246">
    <property type="component" value="Unassembled WGS sequence"/>
</dbReference>
<feature type="transmembrane region" description="Helical" evidence="6">
    <location>
        <begin position="27"/>
        <end position="45"/>
    </location>
</feature>
<evidence type="ECO:0000313" key="8">
    <source>
        <dbReference type="Proteomes" id="UP000524246"/>
    </source>
</evidence>
<keyword evidence="2" id="KW-1003">Cell membrane</keyword>
<dbReference type="PANTHER" id="PTHR39087">
    <property type="entry name" value="UPF0104 MEMBRANE PROTEIN MJ1595"/>
    <property type="match status" value="1"/>
</dbReference>
<evidence type="ECO:0000256" key="3">
    <source>
        <dbReference type="ARBA" id="ARBA00022692"/>
    </source>
</evidence>
<comment type="subcellular location">
    <subcellularLocation>
        <location evidence="1">Cell membrane</location>
        <topology evidence="1">Multi-pass membrane protein</topology>
    </subcellularLocation>
</comment>
<feature type="non-terminal residue" evidence="7">
    <location>
        <position position="529"/>
    </location>
</feature>
<feature type="transmembrane region" description="Helical" evidence="6">
    <location>
        <begin position="143"/>
        <end position="168"/>
    </location>
</feature>
<dbReference type="InterPro" id="IPR011659">
    <property type="entry name" value="WD40"/>
</dbReference>
<dbReference type="Pfam" id="PF07676">
    <property type="entry name" value="PD40"/>
    <property type="match status" value="1"/>
</dbReference>
<dbReference type="EMBL" id="JAAZON010000291">
    <property type="protein sequence ID" value="NMC62828.1"/>
    <property type="molecule type" value="Genomic_DNA"/>
</dbReference>
<feature type="transmembrane region" description="Helical" evidence="6">
    <location>
        <begin position="371"/>
        <end position="389"/>
    </location>
</feature>
<evidence type="ECO:0000313" key="7">
    <source>
        <dbReference type="EMBL" id="NMC62828.1"/>
    </source>
</evidence>
<keyword evidence="4 6" id="KW-1133">Transmembrane helix</keyword>
<accession>A0A7X9FR68</accession>
<dbReference type="InterPro" id="IPR022791">
    <property type="entry name" value="L-PG_synthase/AglD"/>
</dbReference>
<dbReference type="PANTHER" id="PTHR39087:SF2">
    <property type="entry name" value="UPF0104 MEMBRANE PROTEIN MJ1595"/>
    <property type="match status" value="1"/>
</dbReference>
<comment type="caution">
    <text evidence="7">The sequence shown here is derived from an EMBL/GenBank/DDBJ whole genome shotgun (WGS) entry which is preliminary data.</text>
</comment>
<protein>
    <recommendedName>
        <fullName evidence="9">Flippase-like domain-containing protein</fullName>
    </recommendedName>
</protein>
<evidence type="ECO:0000256" key="4">
    <source>
        <dbReference type="ARBA" id="ARBA00022989"/>
    </source>
</evidence>
<organism evidence="7 8">
    <name type="scientific">SAR324 cluster bacterium</name>
    <dbReference type="NCBI Taxonomy" id="2024889"/>
    <lineage>
        <taxon>Bacteria</taxon>
        <taxon>Deltaproteobacteria</taxon>
        <taxon>SAR324 cluster</taxon>
    </lineage>
</organism>
<dbReference type="InterPro" id="IPR011042">
    <property type="entry name" value="6-blade_b-propeller_TolB-like"/>
</dbReference>
<evidence type="ECO:0000256" key="2">
    <source>
        <dbReference type="ARBA" id="ARBA00022475"/>
    </source>
</evidence>
<dbReference type="Pfam" id="PF03706">
    <property type="entry name" value="LPG_synthase_TM"/>
    <property type="match status" value="1"/>
</dbReference>
<feature type="transmembrane region" description="Helical" evidence="6">
    <location>
        <begin position="343"/>
        <end position="362"/>
    </location>
</feature>
<evidence type="ECO:0000256" key="1">
    <source>
        <dbReference type="ARBA" id="ARBA00004651"/>
    </source>
</evidence>
<gene>
    <name evidence="7" type="ORF">GYA55_06625</name>
</gene>
<evidence type="ECO:0008006" key="9">
    <source>
        <dbReference type="Google" id="ProtNLM"/>
    </source>
</evidence>
<evidence type="ECO:0000256" key="6">
    <source>
        <dbReference type="SAM" id="Phobius"/>
    </source>
</evidence>
<dbReference type="SUPFAM" id="SSF82171">
    <property type="entry name" value="DPP6 N-terminal domain-like"/>
    <property type="match status" value="1"/>
</dbReference>
<keyword evidence="5 6" id="KW-0472">Membrane</keyword>
<feature type="transmembrane region" description="Helical" evidence="6">
    <location>
        <begin position="316"/>
        <end position="337"/>
    </location>
</feature>
<reference evidence="7 8" key="1">
    <citation type="journal article" date="2020" name="Biotechnol. Biofuels">
        <title>New insights from the biogas microbiome by comprehensive genome-resolved metagenomics of nearly 1600 species originating from multiple anaerobic digesters.</title>
        <authorList>
            <person name="Campanaro S."/>
            <person name="Treu L."/>
            <person name="Rodriguez-R L.M."/>
            <person name="Kovalovszki A."/>
            <person name="Ziels R.M."/>
            <person name="Maus I."/>
            <person name="Zhu X."/>
            <person name="Kougias P.G."/>
            <person name="Basile A."/>
            <person name="Luo G."/>
            <person name="Schluter A."/>
            <person name="Konstantinidis K.T."/>
            <person name="Angelidaki I."/>
        </authorList>
    </citation>
    <scope>NUCLEOTIDE SEQUENCE [LARGE SCALE GENOMIC DNA]</scope>
    <source>
        <strain evidence="7">AS27yjCOA_65</strain>
    </source>
</reference>
<keyword evidence="3 6" id="KW-0812">Transmembrane</keyword>
<feature type="transmembrane region" description="Helical" evidence="6">
    <location>
        <begin position="180"/>
        <end position="206"/>
    </location>
</feature>